<feature type="non-terminal residue" evidence="2">
    <location>
        <position position="1"/>
    </location>
</feature>
<dbReference type="PROSITE" id="PS51011">
    <property type="entry name" value="ARID"/>
    <property type="match status" value="1"/>
</dbReference>
<dbReference type="OrthoDB" id="1938591at2759"/>
<feature type="domain" description="ARID" evidence="1">
    <location>
        <begin position="2"/>
        <end position="105"/>
    </location>
</feature>
<dbReference type="GO" id="GO:0003677">
    <property type="term" value="F:DNA binding"/>
    <property type="evidence" value="ECO:0007669"/>
    <property type="project" value="InterPro"/>
</dbReference>
<organism evidence="2 3">
    <name type="scientific">Sphaerobolus stellatus (strain SS14)</name>
    <dbReference type="NCBI Taxonomy" id="990650"/>
    <lineage>
        <taxon>Eukaryota</taxon>
        <taxon>Fungi</taxon>
        <taxon>Dikarya</taxon>
        <taxon>Basidiomycota</taxon>
        <taxon>Agaricomycotina</taxon>
        <taxon>Agaricomycetes</taxon>
        <taxon>Phallomycetidae</taxon>
        <taxon>Geastrales</taxon>
        <taxon>Sphaerobolaceae</taxon>
        <taxon>Sphaerobolus</taxon>
    </lineage>
</organism>
<dbReference type="Proteomes" id="UP000054279">
    <property type="component" value="Unassembled WGS sequence"/>
</dbReference>
<reference evidence="2 3" key="1">
    <citation type="submission" date="2014-06" db="EMBL/GenBank/DDBJ databases">
        <title>Evolutionary Origins and Diversification of the Mycorrhizal Mutualists.</title>
        <authorList>
            <consortium name="DOE Joint Genome Institute"/>
            <consortium name="Mycorrhizal Genomics Consortium"/>
            <person name="Kohler A."/>
            <person name="Kuo A."/>
            <person name="Nagy L.G."/>
            <person name="Floudas D."/>
            <person name="Copeland A."/>
            <person name="Barry K.W."/>
            <person name="Cichocki N."/>
            <person name="Veneault-Fourrey C."/>
            <person name="LaButti K."/>
            <person name="Lindquist E.A."/>
            <person name="Lipzen A."/>
            <person name="Lundell T."/>
            <person name="Morin E."/>
            <person name="Murat C."/>
            <person name="Riley R."/>
            <person name="Ohm R."/>
            <person name="Sun H."/>
            <person name="Tunlid A."/>
            <person name="Henrissat B."/>
            <person name="Grigoriev I.V."/>
            <person name="Hibbett D.S."/>
            <person name="Martin F."/>
        </authorList>
    </citation>
    <scope>NUCLEOTIDE SEQUENCE [LARGE SCALE GENOMIC DNA]</scope>
    <source>
        <strain evidence="2 3">SS14</strain>
    </source>
</reference>
<dbReference type="AlphaFoldDB" id="A0A0C9UCR1"/>
<dbReference type="SMART" id="SM01014">
    <property type="entry name" value="ARID"/>
    <property type="match status" value="1"/>
</dbReference>
<dbReference type="SUPFAM" id="SSF46774">
    <property type="entry name" value="ARID-like"/>
    <property type="match status" value="1"/>
</dbReference>
<dbReference type="SMART" id="SM00501">
    <property type="entry name" value="BRIGHT"/>
    <property type="match status" value="1"/>
</dbReference>
<dbReference type="InterPro" id="IPR036431">
    <property type="entry name" value="ARID_dom_sf"/>
</dbReference>
<name>A0A0C9UCR1_SPHS4</name>
<evidence type="ECO:0000313" key="3">
    <source>
        <dbReference type="Proteomes" id="UP000054279"/>
    </source>
</evidence>
<sequence length="115" mass="13323">PTMPKQLFDQQFKAFMEQKGMTIDLRELMIDTKQIDLYNLWIFVLHRGGINAINQHSLWPAIGAQLGFVRFPASPSEPARSGPEVGAALQVMYSKYLAQWEHVYNLQMSQQERRK</sequence>
<gene>
    <name evidence="2" type="ORF">M422DRAFT_84697</name>
</gene>
<dbReference type="Pfam" id="PF01388">
    <property type="entry name" value="ARID"/>
    <property type="match status" value="1"/>
</dbReference>
<accession>A0A0C9UCR1</accession>
<proteinExistence type="predicted"/>
<dbReference type="InterPro" id="IPR001606">
    <property type="entry name" value="ARID_dom"/>
</dbReference>
<keyword evidence="3" id="KW-1185">Reference proteome</keyword>
<dbReference type="EMBL" id="KN837226">
    <property type="protein sequence ID" value="KIJ32469.1"/>
    <property type="molecule type" value="Genomic_DNA"/>
</dbReference>
<evidence type="ECO:0000259" key="1">
    <source>
        <dbReference type="PROSITE" id="PS51011"/>
    </source>
</evidence>
<dbReference type="HOGENOM" id="CLU_156683_0_0_1"/>
<protein>
    <recommendedName>
        <fullName evidence="1">ARID domain-containing protein</fullName>
    </recommendedName>
</protein>
<dbReference type="CDD" id="cd16100">
    <property type="entry name" value="ARID"/>
    <property type="match status" value="1"/>
</dbReference>
<evidence type="ECO:0000313" key="2">
    <source>
        <dbReference type="EMBL" id="KIJ32469.1"/>
    </source>
</evidence>
<feature type="non-terminal residue" evidence="2">
    <location>
        <position position="115"/>
    </location>
</feature>
<dbReference type="Gene3D" id="1.10.150.60">
    <property type="entry name" value="ARID DNA-binding domain"/>
    <property type="match status" value="1"/>
</dbReference>